<dbReference type="PANTHER" id="PTHR46735:SF3">
    <property type="entry name" value="CALPAIN SMALL SUBUNIT 1-RELATED"/>
    <property type="match status" value="1"/>
</dbReference>
<dbReference type="GO" id="GO:0012505">
    <property type="term" value="C:endomembrane system"/>
    <property type="evidence" value="ECO:0007669"/>
    <property type="project" value="UniProtKB-SubCell"/>
</dbReference>
<proteinExistence type="predicted"/>
<evidence type="ECO:0000259" key="8">
    <source>
        <dbReference type="PROSITE" id="PS50222"/>
    </source>
</evidence>
<organism evidence="9 10">
    <name type="scientific">Aquarana catesbeiana</name>
    <name type="common">American bullfrog</name>
    <name type="synonym">Rana catesbeiana</name>
    <dbReference type="NCBI Taxonomy" id="8400"/>
    <lineage>
        <taxon>Eukaryota</taxon>
        <taxon>Metazoa</taxon>
        <taxon>Chordata</taxon>
        <taxon>Craniata</taxon>
        <taxon>Vertebrata</taxon>
        <taxon>Euteleostomi</taxon>
        <taxon>Amphibia</taxon>
        <taxon>Batrachia</taxon>
        <taxon>Anura</taxon>
        <taxon>Neobatrachia</taxon>
        <taxon>Ranoidea</taxon>
        <taxon>Ranidae</taxon>
        <taxon>Aquarana</taxon>
    </lineage>
</organism>
<dbReference type="PROSITE" id="PS00018">
    <property type="entry name" value="EF_HAND_1"/>
    <property type="match status" value="1"/>
</dbReference>
<keyword evidence="3" id="KW-0963">Cytoplasm</keyword>
<evidence type="ECO:0000256" key="1">
    <source>
        <dbReference type="ARBA" id="ARBA00004308"/>
    </source>
</evidence>
<feature type="domain" description="EF-hand" evidence="8">
    <location>
        <begin position="63"/>
        <end position="98"/>
    </location>
</feature>
<dbReference type="GO" id="GO:0005509">
    <property type="term" value="F:calcium ion binding"/>
    <property type="evidence" value="ECO:0007669"/>
    <property type="project" value="InterPro"/>
</dbReference>
<dbReference type="GO" id="GO:0110158">
    <property type="term" value="C:calpain complex"/>
    <property type="evidence" value="ECO:0007669"/>
    <property type="project" value="TreeGrafter"/>
</dbReference>
<dbReference type="EMBL" id="KV923815">
    <property type="protein sequence ID" value="PIO40998.1"/>
    <property type="molecule type" value="Genomic_DNA"/>
</dbReference>
<evidence type="ECO:0000256" key="6">
    <source>
        <dbReference type="ARBA" id="ARBA00022837"/>
    </source>
</evidence>
<keyword evidence="5" id="KW-0677">Repeat</keyword>
<accession>A0A2G9SLM0</accession>
<evidence type="ECO:0000256" key="3">
    <source>
        <dbReference type="ARBA" id="ARBA00022490"/>
    </source>
</evidence>
<evidence type="ECO:0000256" key="4">
    <source>
        <dbReference type="ARBA" id="ARBA00022723"/>
    </source>
</evidence>
<evidence type="ECO:0000256" key="7">
    <source>
        <dbReference type="ARBA" id="ARBA00023136"/>
    </source>
</evidence>
<sequence>MTMGIPNGFSHYKYSTVSLVKAGRNQTSNEKQTKWKKLQASRSKIDSDGSGKLGLKEFNILWSKLQKYQKIYRSIDVDRSGTMNTTEMRKALEAAGFKLNSQIHQLLVARFADENYSIDFDNFVRCLIRLEIMFKIFKQMDTENSGVVPLSFDSWMSFTVM</sequence>
<dbReference type="InterPro" id="IPR002048">
    <property type="entry name" value="EF_hand_dom"/>
</dbReference>
<evidence type="ECO:0000313" key="10">
    <source>
        <dbReference type="Proteomes" id="UP000228934"/>
    </source>
</evidence>
<dbReference type="OrthoDB" id="424753at2759"/>
<keyword evidence="6" id="KW-0106">Calcium</keyword>
<evidence type="ECO:0000313" key="9">
    <source>
        <dbReference type="EMBL" id="PIO40998.1"/>
    </source>
</evidence>
<dbReference type="SUPFAM" id="SSF47473">
    <property type="entry name" value="EF-hand"/>
    <property type="match status" value="1"/>
</dbReference>
<name>A0A2G9SLM0_AQUCT</name>
<dbReference type="PANTHER" id="PTHR46735">
    <property type="entry name" value="CALPAIN, SMALL SUBUNIT 1 A-RELATED"/>
    <property type="match status" value="1"/>
</dbReference>
<dbReference type="PROSITE" id="PS50222">
    <property type="entry name" value="EF_HAND_2"/>
    <property type="match status" value="1"/>
</dbReference>
<comment type="subcellular location">
    <subcellularLocation>
        <location evidence="2">Cytoplasm</location>
    </subcellularLocation>
    <subcellularLocation>
        <location evidence="1">Endomembrane system</location>
    </subcellularLocation>
</comment>
<dbReference type="Gene3D" id="1.10.238.10">
    <property type="entry name" value="EF-hand"/>
    <property type="match status" value="1"/>
</dbReference>
<dbReference type="AlphaFoldDB" id="A0A2G9SLM0"/>
<dbReference type="InterPro" id="IPR011992">
    <property type="entry name" value="EF-hand-dom_pair"/>
</dbReference>
<keyword evidence="7" id="KW-0472">Membrane</keyword>
<gene>
    <name evidence="9" type="ORF">AB205_0109530</name>
</gene>
<dbReference type="InterPro" id="IPR018247">
    <property type="entry name" value="EF_Hand_1_Ca_BS"/>
</dbReference>
<keyword evidence="10" id="KW-1185">Reference proteome</keyword>
<protein>
    <submittedName>
        <fullName evidence="9">Calpain-2 catalytic subunit</fullName>
    </submittedName>
</protein>
<evidence type="ECO:0000256" key="2">
    <source>
        <dbReference type="ARBA" id="ARBA00004496"/>
    </source>
</evidence>
<evidence type="ECO:0000256" key="5">
    <source>
        <dbReference type="ARBA" id="ARBA00022737"/>
    </source>
</evidence>
<reference evidence="10" key="1">
    <citation type="journal article" date="2017" name="Nat. Commun.">
        <title>The North American bullfrog draft genome provides insight into hormonal regulation of long noncoding RNA.</title>
        <authorList>
            <person name="Hammond S.A."/>
            <person name="Warren R.L."/>
            <person name="Vandervalk B.P."/>
            <person name="Kucuk E."/>
            <person name="Khan H."/>
            <person name="Gibb E.A."/>
            <person name="Pandoh P."/>
            <person name="Kirk H."/>
            <person name="Zhao Y."/>
            <person name="Jones M."/>
            <person name="Mungall A.J."/>
            <person name="Coope R."/>
            <person name="Pleasance S."/>
            <person name="Moore R.A."/>
            <person name="Holt R.A."/>
            <person name="Round J.M."/>
            <person name="Ohora S."/>
            <person name="Walle B.V."/>
            <person name="Veldhoen N."/>
            <person name="Helbing C.C."/>
            <person name="Birol I."/>
        </authorList>
    </citation>
    <scope>NUCLEOTIDE SEQUENCE [LARGE SCALE GENOMIC DNA]</scope>
</reference>
<keyword evidence="4" id="KW-0479">Metal-binding</keyword>
<dbReference type="Proteomes" id="UP000228934">
    <property type="component" value="Unassembled WGS sequence"/>
</dbReference>